<evidence type="ECO:0000313" key="1">
    <source>
        <dbReference type="EMBL" id="EMA18795.1"/>
    </source>
</evidence>
<proteinExistence type="predicted"/>
<sequence length="33" mass="3811">QGPELGRYLLVNEFEQLAEMHDPEQLLITARSI</sequence>
<evidence type="ECO:0000313" key="2">
    <source>
        <dbReference type="Proteomes" id="UP000011687"/>
    </source>
</evidence>
<keyword evidence="2" id="KW-1185">Reference proteome</keyword>
<gene>
    <name evidence="1" type="ORF">C435_09204</name>
</gene>
<dbReference type="AlphaFoldDB" id="M0KG33"/>
<dbReference type="Proteomes" id="UP000011687">
    <property type="component" value="Unassembled WGS sequence"/>
</dbReference>
<dbReference type="EMBL" id="AOLS01000048">
    <property type="protein sequence ID" value="EMA18795.1"/>
    <property type="molecule type" value="Genomic_DNA"/>
</dbReference>
<name>M0KG33_9EURY</name>
<reference evidence="1 2" key="1">
    <citation type="journal article" date="2014" name="PLoS Genet.">
        <title>Phylogenetically driven sequencing of extremely halophilic archaea reveals strategies for static and dynamic osmo-response.</title>
        <authorList>
            <person name="Becker E.A."/>
            <person name="Seitzer P.M."/>
            <person name="Tritt A."/>
            <person name="Larsen D."/>
            <person name="Krusor M."/>
            <person name="Yao A.I."/>
            <person name="Wu D."/>
            <person name="Madern D."/>
            <person name="Eisen J.A."/>
            <person name="Darling A.E."/>
            <person name="Facciotti M.T."/>
        </authorList>
    </citation>
    <scope>NUCLEOTIDE SEQUENCE [LARGE SCALE GENOMIC DNA]</scope>
    <source>
        <strain evidence="1 2">ATCC 33799</strain>
    </source>
</reference>
<organism evidence="1 2">
    <name type="scientific">Haloarcula marismortui ATCC 33799</name>
    <dbReference type="NCBI Taxonomy" id="662475"/>
    <lineage>
        <taxon>Archaea</taxon>
        <taxon>Methanobacteriati</taxon>
        <taxon>Methanobacteriota</taxon>
        <taxon>Stenosarchaea group</taxon>
        <taxon>Halobacteria</taxon>
        <taxon>Halobacteriales</taxon>
        <taxon>Haloarculaceae</taxon>
        <taxon>Haloarcula</taxon>
    </lineage>
</organism>
<feature type="non-terminal residue" evidence="1">
    <location>
        <position position="1"/>
    </location>
</feature>
<comment type="caution">
    <text evidence="1">The sequence shown here is derived from an EMBL/GenBank/DDBJ whole genome shotgun (WGS) entry which is preliminary data.</text>
</comment>
<accession>M0KG33</accession>
<protein>
    <submittedName>
        <fullName evidence="1">Replication factor A</fullName>
    </submittedName>
</protein>